<sequence length="211" mass="24036">MPFVTSVHQKLDKYRLVLGSTSPRRKEILETNFGISKFDVIGSNFAENLTKSDKTPLEYVILTSQRKAEALVKVVKENYSQEDIILITCDTVVSCNGEIFEKPGTKIEQARFFKYYSRYPKVNVISAVTIIKIRGSSILEFQNHCITKLEFKSNNEDVMNGYIDSEEGLEVAGGFKFQERGCLLFKEITGDYLNIVGLPTYTYDLLKRALE</sequence>
<evidence type="ECO:0000256" key="2">
    <source>
        <dbReference type="ARBA" id="ARBA00022801"/>
    </source>
</evidence>
<dbReference type="EMBL" id="JAHUZD010000023">
    <property type="protein sequence ID" value="KAI3406569.2"/>
    <property type="molecule type" value="Genomic_DNA"/>
</dbReference>
<dbReference type="Pfam" id="PF02545">
    <property type="entry name" value="Maf"/>
    <property type="match status" value="1"/>
</dbReference>
<accession>A0AAI9T1D7</accession>
<organism evidence="3 4">
    <name type="scientific">Candida oxycetoniae</name>
    <dbReference type="NCBI Taxonomy" id="497107"/>
    <lineage>
        <taxon>Eukaryota</taxon>
        <taxon>Fungi</taxon>
        <taxon>Dikarya</taxon>
        <taxon>Ascomycota</taxon>
        <taxon>Saccharomycotina</taxon>
        <taxon>Pichiomycetes</taxon>
        <taxon>Debaryomycetaceae</taxon>
        <taxon>Candida/Lodderomyces clade</taxon>
        <taxon>Candida</taxon>
    </lineage>
</organism>
<proteinExistence type="inferred from homology"/>
<dbReference type="GO" id="GO:0047429">
    <property type="term" value="F:nucleoside triphosphate diphosphatase activity"/>
    <property type="evidence" value="ECO:0007669"/>
    <property type="project" value="InterPro"/>
</dbReference>
<keyword evidence="4" id="KW-1185">Reference proteome</keyword>
<gene>
    <name evidence="3" type="ORF">KGF56_000701</name>
</gene>
<evidence type="ECO:0000313" key="3">
    <source>
        <dbReference type="EMBL" id="KAI3406569.2"/>
    </source>
</evidence>
<dbReference type="NCBIfam" id="TIGR00172">
    <property type="entry name" value="maf"/>
    <property type="match status" value="1"/>
</dbReference>
<dbReference type="HAMAP" id="MF_00528">
    <property type="entry name" value="Maf"/>
    <property type="match status" value="1"/>
</dbReference>
<dbReference type="AlphaFoldDB" id="A0AAI9T1D7"/>
<dbReference type="InterPro" id="IPR029001">
    <property type="entry name" value="ITPase-like_fam"/>
</dbReference>
<dbReference type="PANTHER" id="PTHR43213:SF5">
    <property type="entry name" value="BIFUNCTIONAL DTTP_UTP PYROPHOSPHATASE_METHYLTRANSFERASE PROTEIN-RELATED"/>
    <property type="match status" value="1"/>
</dbReference>
<dbReference type="InterPro" id="IPR003697">
    <property type="entry name" value="Maf-like"/>
</dbReference>
<dbReference type="PIRSF" id="PIRSF006305">
    <property type="entry name" value="Maf"/>
    <property type="match status" value="1"/>
</dbReference>
<dbReference type="PANTHER" id="PTHR43213">
    <property type="entry name" value="BIFUNCTIONAL DTTP/UTP PYROPHOSPHATASE/METHYLTRANSFERASE PROTEIN-RELATED"/>
    <property type="match status" value="1"/>
</dbReference>
<evidence type="ECO:0000313" key="4">
    <source>
        <dbReference type="Proteomes" id="UP001202479"/>
    </source>
</evidence>
<dbReference type="GeneID" id="73378318"/>
<reference evidence="3" key="1">
    <citation type="journal article" date="2022" name="DNA Res.">
        <title>Genome analysis of five recently described species of the CUG-Ser clade uncovers Candida theae as a new hybrid lineage with pathogenic potential in the Candida parapsilosis species complex.</title>
        <authorList>
            <person name="Mixao V."/>
            <person name="Del Olmo V."/>
            <person name="Hegedusova E."/>
            <person name="Saus E."/>
            <person name="Pryszcz L."/>
            <person name="Cillingova A."/>
            <person name="Nosek J."/>
            <person name="Gabaldon T."/>
        </authorList>
    </citation>
    <scope>NUCLEOTIDE SEQUENCE</scope>
    <source>
        <strain evidence="3">CBS 10844</strain>
    </source>
</reference>
<comment type="caution">
    <text evidence="3">The sequence shown here is derived from an EMBL/GenBank/DDBJ whole genome shotgun (WGS) entry which is preliminary data.</text>
</comment>
<keyword evidence="2" id="KW-0378">Hydrolase</keyword>
<dbReference type="Proteomes" id="UP001202479">
    <property type="component" value="Unassembled WGS sequence"/>
</dbReference>
<evidence type="ECO:0008006" key="5">
    <source>
        <dbReference type="Google" id="ProtNLM"/>
    </source>
</evidence>
<evidence type="ECO:0000256" key="1">
    <source>
        <dbReference type="ARBA" id="ARBA00001968"/>
    </source>
</evidence>
<dbReference type="Gene3D" id="3.90.950.10">
    <property type="match status" value="1"/>
</dbReference>
<dbReference type="RefSeq" id="XP_049182314.1">
    <property type="nucleotide sequence ID" value="XM_049326640.1"/>
</dbReference>
<comment type="cofactor">
    <cofactor evidence="1">
        <name>a divalent metal cation</name>
        <dbReference type="ChEBI" id="CHEBI:60240"/>
    </cofactor>
</comment>
<name>A0AAI9T1D7_9ASCO</name>
<dbReference type="SUPFAM" id="SSF52972">
    <property type="entry name" value="ITPase-like"/>
    <property type="match status" value="1"/>
</dbReference>
<protein>
    <recommendedName>
        <fullName evidence="5">Maf-like protein</fullName>
    </recommendedName>
</protein>